<evidence type="ECO:0000313" key="2">
    <source>
        <dbReference type="Proteomes" id="UP000265566"/>
    </source>
</evidence>
<dbReference type="AlphaFoldDB" id="A0A396HVF1"/>
<comment type="caution">
    <text evidence="1">The sequence shown here is derived from an EMBL/GenBank/DDBJ whole genome shotgun (WGS) entry which is preliminary data.</text>
</comment>
<evidence type="ECO:0000313" key="1">
    <source>
        <dbReference type="EMBL" id="RHN56483.1"/>
    </source>
</evidence>
<name>A0A396HVF1_MEDTR</name>
<gene>
    <name evidence="1" type="ORF">MtrunA17_Chr5g0429971</name>
</gene>
<protein>
    <submittedName>
        <fullName evidence="1">Uncharacterized protein</fullName>
    </submittedName>
</protein>
<accession>A0A396HVF1</accession>
<sequence>MSSAMLKGVRFDNKGLRSGHRGIAALICCLMFFLEESLGDSSFVLFVCGRCVIFFNHNRSIQLRWCLLMRRVARLMPLSGNDCFIFLIDKQGASMGAALSPSNAAESGEIVGSPESSCQEEFGEGFDEVSRKRSKKSAKSAKVVKD</sequence>
<proteinExistence type="predicted"/>
<dbReference type="EMBL" id="PSQE01000005">
    <property type="protein sequence ID" value="RHN56483.1"/>
    <property type="molecule type" value="Genomic_DNA"/>
</dbReference>
<dbReference type="Gramene" id="rna31891">
    <property type="protein sequence ID" value="RHN56483.1"/>
    <property type="gene ID" value="gene31891"/>
</dbReference>
<reference evidence="2" key="1">
    <citation type="journal article" date="2018" name="Nat. Plants">
        <title>Whole-genome landscape of Medicago truncatula symbiotic genes.</title>
        <authorList>
            <person name="Pecrix Y."/>
            <person name="Staton S.E."/>
            <person name="Sallet E."/>
            <person name="Lelandais-Briere C."/>
            <person name="Moreau S."/>
            <person name="Carrere S."/>
            <person name="Blein T."/>
            <person name="Jardinaud M.F."/>
            <person name="Latrasse D."/>
            <person name="Zouine M."/>
            <person name="Zahm M."/>
            <person name="Kreplak J."/>
            <person name="Mayjonade B."/>
            <person name="Satge C."/>
            <person name="Perez M."/>
            <person name="Cauet S."/>
            <person name="Marande W."/>
            <person name="Chantry-Darmon C."/>
            <person name="Lopez-Roques C."/>
            <person name="Bouchez O."/>
            <person name="Berard A."/>
            <person name="Debelle F."/>
            <person name="Munos S."/>
            <person name="Bendahmane A."/>
            <person name="Berges H."/>
            <person name="Niebel A."/>
            <person name="Buitink J."/>
            <person name="Frugier F."/>
            <person name="Benhamed M."/>
            <person name="Crespi M."/>
            <person name="Gouzy J."/>
            <person name="Gamas P."/>
        </authorList>
    </citation>
    <scope>NUCLEOTIDE SEQUENCE [LARGE SCALE GENOMIC DNA]</scope>
    <source>
        <strain evidence="2">cv. Jemalong A17</strain>
    </source>
</reference>
<organism evidence="1 2">
    <name type="scientific">Medicago truncatula</name>
    <name type="common">Barrel medic</name>
    <name type="synonym">Medicago tribuloides</name>
    <dbReference type="NCBI Taxonomy" id="3880"/>
    <lineage>
        <taxon>Eukaryota</taxon>
        <taxon>Viridiplantae</taxon>
        <taxon>Streptophyta</taxon>
        <taxon>Embryophyta</taxon>
        <taxon>Tracheophyta</taxon>
        <taxon>Spermatophyta</taxon>
        <taxon>Magnoliopsida</taxon>
        <taxon>eudicotyledons</taxon>
        <taxon>Gunneridae</taxon>
        <taxon>Pentapetalae</taxon>
        <taxon>rosids</taxon>
        <taxon>fabids</taxon>
        <taxon>Fabales</taxon>
        <taxon>Fabaceae</taxon>
        <taxon>Papilionoideae</taxon>
        <taxon>50 kb inversion clade</taxon>
        <taxon>NPAAA clade</taxon>
        <taxon>Hologalegina</taxon>
        <taxon>IRL clade</taxon>
        <taxon>Trifolieae</taxon>
        <taxon>Medicago</taxon>
    </lineage>
</organism>
<dbReference type="Proteomes" id="UP000265566">
    <property type="component" value="Chromosome 5"/>
</dbReference>